<evidence type="ECO:0000259" key="1">
    <source>
        <dbReference type="Pfam" id="PF16242"/>
    </source>
</evidence>
<dbReference type="InterPro" id="IPR038725">
    <property type="entry name" value="YdaG_split_barrel_FMN-bd"/>
</dbReference>
<evidence type="ECO:0000313" key="3">
    <source>
        <dbReference type="Proteomes" id="UP000724874"/>
    </source>
</evidence>
<accession>A0A9P5TER7</accession>
<sequence>MSTPIGKLDPYMSKAQNNSLTPMEKIKGLKDLIRTTETAMLTTRSPNGSIHSRAMNPVAPESDTDLTLTFLANHVSPKFDEIQNDSHVNVSFLNPATSDWASFSGKANIIEDRDKIKQRWSQGSSVWFGDLKDGIHKGDAEDERVALIQVFPEEIRYWHATKGKIGTALEAGLDVMTGGITVPGEIRTITSDEIRLTQGLDTA</sequence>
<keyword evidence="3" id="KW-1185">Reference proteome</keyword>
<protein>
    <recommendedName>
        <fullName evidence="1">General stress protein FMN-binding split barrel domain-containing protein</fullName>
    </recommendedName>
</protein>
<dbReference type="Proteomes" id="UP000724874">
    <property type="component" value="Unassembled WGS sequence"/>
</dbReference>
<feature type="domain" description="General stress protein FMN-binding split barrel" evidence="1">
    <location>
        <begin position="25"/>
        <end position="175"/>
    </location>
</feature>
<dbReference type="InterPro" id="IPR012349">
    <property type="entry name" value="Split_barrel_FMN-bd"/>
</dbReference>
<dbReference type="AlphaFoldDB" id="A0A9P5TER7"/>
<name>A0A9P5TER7_GYMJU</name>
<comment type="caution">
    <text evidence="2">The sequence shown here is derived from an EMBL/GenBank/DDBJ whole genome shotgun (WGS) entry which is preliminary data.</text>
</comment>
<dbReference type="OrthoDB" id="434253at2759"/>
<dbReference type="Pfam" id="PF16242">
    <property type="entry name" value="Pyrid_ox_like"/>
    <property type="match status" value="1"/>
</dbReference>
<dbReference type="InterPro" id="IPR052917">
    <property type="entry name" value="Stress-Dev_Protein"/>
</dbReference>
<gene>
    <name evidence="2" type="ORF">CPB84DRAFT_1801026</name>
</gene>
<evidence type="ECO:0000313" key="2">
    <source>
        <dbReference type="EMBL" id="KAF8871258.1"/>
    </source>
</evidence>
<dbReference type="PANTHER" id="PTHR34818">
    <property type="entry name" value="PROTEIN BLI-3"/>
    <property type="match status" value="1"/>
</dbReference>
<dbReference type="EMBL" id="JADNYJ010000315">
    <property type="protein sequence ID" value="KAF8871258.1"/>
    <property type="molecule type" value="Genomic_DNA"/>
</dbReference>
<proteinExistence type="predicted"/>
<dbReference type="Gene3D" id="2.30.110.10">
    <property type="entry name" value="Electron Transport, Fmn-binding Protein, Chain A"/>
    <property type="match status" value="1"/>
</dbReference>
<organism evidence="2 3">
    <name type="scientific">Gymnopilus junonius</name>
    <name type="common">Spectacular rustgill mushroom</name>
    <name type="synonym">Gymnopilus spectabilis subsp. junonius</name>
    <dbReference type="NCBI Taxonomy" id="109634"/>
    <lineage>
        <taxon>Eukaryota</taxon>
        <taxon>Fungi</taxon>
        <taxon>Dikarya</taxon>
        <taxon>Basidiomycota</taxon>
        <taxon>Agaricomycotina</taxon>
        <taxon>Agaricomycetes</taxon>
        <taxon>Agaricomycetidae</taxon>
        <taxon>Agaricales</taxon>
        <taxon>Agaricineae</taxon>
        <taxon>Hymenogastraceae</taxon>
        <taxon>Gymnopilus</taxon>
    </lineage>
</organism>
<dbReference type="SUPFAM" id="SSF50475">
    <property type="entry name" value="FMN-binding split barrel"/>
    <property type="match status" value="1"/>
</dbReference>
<reference evidence="2" key="1">
    <citation type="submission" date="2020-11" db="EMBL/GenBank/DDBJ databases">
        <authorList>
            <consortium name="DOE Joint Genome Institute"/>
            <person name="Ahrendt S."/>
            <person name="Riley R."/>
            <person name="Andreopoulos W."/>
            <person name="LaButti K."/>
            <person name="Pangilinan J."/>
            <person name="Ruiz-duenas F.J."/>
            <person name="Barrasa J.M."/>
            <person name="Sanchez-Garcia M."/>
            <person name="Camarero S."/>
            <person name="Miyauchi S."/>
            <person name="Serrano A."/>
            <person name="Linde D."/>
            <person name="Babiker R."/>
            <person name="Drula E."/>
            <person name="Ayuso-Fernandez I."/>
            <person name="Pacheco R."/>
            <person name="Padilla G."/>
            <person name="Ferreira P."/>
            <person name="Barriuso J."/>
            <person name="Kellner H."/>
            <person name="Castanera R."/>
            <person name="Alfaro M."/>
            <person name="Ramirez L."/>
            <person name="Pisabarro A.G."/>
            <person name="Kuo A."/>
            <person name="Tritt A."/>
            <person name="Lipzen A."/>
            <person name="He G."/>
            <person name="Yan M."/>
            <person name="Ng V."/>
            <person name="Cullen D."/>
            <person name="Martin F."/>
            <person name="Rosso M.-N."/>
            <person name="Henrissat B."/>
            <person name="Hibbett D."/>
            <person name="Martinez A.T."/>
            <person name="Grigoriev I.V."/>
        </authorList>
    </citation>
    <scope>NUCLEOTIDE SEQUENCE</scope>
    <source>
        <strain evidence="2">AH 44721</strain>
    </source>
</reference>
<dbReference type="PANTHER" id="PTHR34818:SF1">
    <property type="entry name" value="PROTEIN BLI-3"/>
    <property type="match status" value="1"/>
</dbReference>